<sequence length="256" mass="27859">MSKTDRQTDSRCQLSNNSDGLQSICTSTVTGTSTSDSIRSVHDKASNNLCSSVAQVTSSSVASGTLLTASSSIENVFAETKSPGSDVNNLFSLPLRLSTGFVGVSHIENPVFHEFINEKCNRLRYPPQLALEMWQLYSSSNLPVVSTDKPPISCGQYKSSSCGTQQPDRGCLKTDDSHFSVSFSCVPVKSNTVIVHNKSRLRTKAQMREVSTIKERTSEKIKLENCNNKCRQSEGCLSDKENTNVSNSEVVIVSVS</sequence>
<dbReference type="WBParaSite" id="TREG1_10180.1">
    <property type="protein sequence ID" value="TREG1_10180.1"/>
    <property type="gene ID" value="TREG1_10180"/>
</dbReference>
<protein>
    <submittedName>
        <fullName evidence="2">Uncharacterized protein</fullName>
    </submittedName>
</protein>
<name>A0AA85IT09_TRIRE</name>
<reference evidence="2" key="2">
    <citation type="submission" date="2023-11" db="UniProtKB">
        <authorList>
            <consortium name="WormBaseParasite"/>
        </authorList>
    </citation>
    <scope>IDENTIFICATION</scope>
</reference>
<reference evidence="1" key="1">
    <citation type="submission" date="2022-06" db="EMBL/GenBank/DDBJ databases">
        <authorList>
            <person name="Berger JAMES D."/>
            <person name="Berger JAMES D."/>
        </authorList>
    </citation>
    <scope>NUCLEOTIDE SEQUENCE [LARGE SCALE GENOMIC DNA]</scope>
</reference>
<evidence type="ECO:0000313" key="2">
    <source>
        <dbReference type="WBParaSite" id="TREG1_10180.1"/>
    </source>
</evidence>
<dbReference type="AlphaFoldDB" id="A0AA85IT09"/>
<dbReference type="Proteomes" id="UP000050795">
    <property type="component" value="Unassembled WGS sequence"/>
</dbReference>
<accession>A0AA85IT09</accession>
<proteinExistence type="predicted"/>
<organism evidence="1 2">
    <name type="scientific">Trichobilharzia regenti</name>
    <name type="common">Nasal bird schistosome</name>
    <dbReference type="NCBI Taxonomy" id="157069"/>
    <lineage>
        <taxon>Eukaryota</taxon>
        <taxon>Metazoa</taxon>
        <taxon>Spiralia</taxon>
        <taxon>Lophotrochozoa</taxon>
        <taxon>Platyhelminthes</taxon>
        <taxon>Trematoda</taxon>
        <taxon>Digenea</taxon>
        <taxon>Strigeidida</taxon>
        <taxon>Schistosomatoidea</taxon>
        <taxon>Schistosomatidae</taxon>
        <taxon>Trichobilharzia</taxon>
    </lineage>
</organism>
<evidence type="ECO:0000313" key="1">
    <source>
        <dbReference type="Proteomes" id="UP000050795"/>
    </source>
</evidence>
<keyword evidence="1" id="KW-1185">Reference proteome</keyword>